<sequence>MDPVSAFGLAVNVLAVVDFSKTFIEILGQVKDAGSSTATRNIVDINRRLKASTAKLTPELLAEGENETVLKNLVKECQNLSDELIHLAEDLSVASSSKLASKIKVTTRTMWNHGKIQEKKAQLEAIREQLLFDIVVPMAMRVSTIPDMAAMDTQTQTLLKEIKAGEDAKSAMEKRLQAFHEEYAAVEAERHVEIVSMLNDMRDSKPQAATPATRESTLESKKQHLKDLLDWLYFRQETDRFHDIKPAHKGTFEWIYSKPRLGASGATWTNFHNWLRNDSGIYWISGKAGSGKSTLMKFISTDERTRQPLLDWGVGCRLLILSFYFWDVGTRLQKSLEGLFRSIISQALKECPELADKLFPDRFERRVDNTHPPTIQELERAFACLTAPGLVDASLTPVKVVLLVDGLDEFDTGFMSLTELSTLFTAADQSTSFKAVLSSRPENAFEEAFINFPRLRLHFLTHDDVVKYVNEKLNHYPRMVQLALQAPDETRGLTEEIVEAAQGVFLWVRLVVSSLSEGLQNHDEIGALTERLRELPTDLEDLFRVMLQKVPPRYKGSTSKIFQLLRSYSETLSEVEMHPKPEALTALGLKFALLPSKEVLQANIRQFSDKTALEEIRSIEAQVKISCSGLIELSAHNGDSQSHPLPESGDGTKARKAALSPIADESNKWRDPKIDFIHRSVKEYLWKDDVWSGILAQAGHEAFHAGIALLQSLVMQTKKCPLTENGENPYNSLSWAWVSLALEISRKLEIELGTNQIEMLTAFEAALTTRCGPDWWDTYEEDYNRPVKWHDDFFAFAVRYGLCYYVRARLQMPGLKSIDKPGRPLLDYACRPEPLYPHWRRGTDPRVVKALLQHGADPNKKFNGFSPWQNAWYTFWRKRQDAELLQVLELLLAYGADPNAWIEVSKRWSKRWGTTHRLSVLLVALELHERWKVLDDNTLYITTLDPILSRIIKDLKKRGGKVRDWKEVDGVFIRQRSSSQSHWQSLKKKTYCILF</sequence>
<accession>A0AAD9LXV2</accession>
<dbReference type="InterPro" id="IPR056884">
    <property type="entry name" value="NPHP3-like_N"/>
</dbReference>
<comment type="caution">
    <text evidence="4">The sequence shown here is derived from an EMBL/GenBank/DDBJ whole genome shotgun (WGS) entry which is preliminary data.</text>
</comment>
<name>A0AAD9LXV2_9PEZI</name>
<evidence type="ECO:0000313" key="4">
    <source>
        <dbReference type="EMBL" id="KAK2022108.1"/>
    </source>
</evidence>
<dbReference type="Gene3D" id="1.25.40.20">
    <property type="entry name" value="Ankyrin repeat-containing domain"/>
    <property type="match status" value="1"/>
</dbReference>
<reference evidence="4" key="1">
    <citation type="submission" date="2021-06" db="EMBL/GenBank/DDBJ databases">
        <title>Comparative genomics, transcriptomics and evolutionary studies reveal genomic signatures of adaptation to plant cell wall in hemibiotrophic fungi.</title>
        <authorList>
            <consortium name="DOE Joint Genome Institute"/>
            <person name="Baroncelli R."/>
            <person name="Diaz J.F."/>
            <person name="Benocci T."/>
            <person name="Peng M."/>
            <person name="Battaglia E."/>
            <person name="Haridas S."/>
            <person name="Andreopoulos W."/>
            <person name="Labutti K."/>
            <person name="Pangilinan J."/>
            <person name="Floch G.L."/>
            <person name="Makela M.R."/>
            <person name="Henrissat B."/>
            <person name="Grigoriev I.V."/>
            <person name="Crouch J.A."/>
            <person name="De Vries R.P."/>
            <person name="Sukno S.A."/>
            <person name="Thon M.R."/>
        </authorList>
    </citation>
    <scope>NUCLEOTIDE SEQUENCE</scope>
    <source>
        <strain evidence="4">MAFF235873</strain>
    </source>
</reference>
<protein>
    <recommendedName>
        <fullName evidence="6">NACHT domain-containing protein</fullName>
    </recommendedName>
</protein>
<dbReference type="InterPro" id="IPR027417">
    <property type="entry name" value="P-loop_NTPase"/>
</dbReference>
<dbReference type="EMBL" id="MU843060">
    <property type="protein sequence ID" value="KAK2022108.1"/>
    <property type="molecule type" value="Genomic_DNA"/>
</dbReference>
<dbReference type="PANTHER" id="PTHR10039:SF5">
    <property type="entry name" value="NACHT DOMAIN-CONTAINING PROTEIN"/>
    <property type="match status" value="1"/>
</dbReference>
<gene>
    <name evidence="4" type="ORF">LX32DRAFT_630495</name>
</gene>
<evidence type="ECO:0000259" key="3">
    <source>
        <dbReference type="Pfam" id="PF25053"/>
    </source>
</evidence>
<evidence type="ECO:0000256" key="1">
    <source>
        <dbReference type="ARBA" id="ARBA00022737"/>
    </source>
</evidence>
<dbReference type="Proteomes" id="UP001232148">
    <property type="component" value="Unassembled WGS sequence"/>
</dbReference>
<dbReference type="Pfam" id="PF24883">
    <property type="entry name" value="NPHP3_N"/>
    <property type="match status" value="1"/>
</dbReference>
<organism evidence="4 5">
    <name type="scientific">Colletotrichum zoysiae</name>
    <dbReference type="NCBI Taxonomy" id="1216348"/>
    <lineage>
        <taxon>Eukaryota</taxon>
        <taxon>Fungi</taxon>
        <taxon>Dikarya</taxon>
        <taxon>Ascomycota</taxon>
        <taxon>Pezizomycotina</taxon>
        <taxon>Sordariomycetes</taxon>
        <taxon>Hypocreomycetidae</taxon>
        <taxon>Glomerellales</taxon>
        <taxon>Glomerellaceae</taxon>
        <taxon>Colletotrichum</taxon>
        <taxon>Colletotrichum graminicola species complex</taxon>
    </lineage>
</organism>
<dbReference type="InterPro" id="IPR056693">
    <property type="entry name" value="DUF7791"/>
</dbReference>
<dbReference type="AlphaFoldDB" id="A0AAD9LXV2"/>
<dbReference type="InterPro" id="IPR036770">
    <property type="entry name" value="Ankyrin_rpt-contain_sf"/>
</dbReference>
<feature type="domain" description="Nephrocystin 3-like N-terminal" evidence="2">
    <location>
        <begin position="270"/>
        <end position="440"/>
    </location>
</feature>
<dbReference type="SUPFAM" id="SSF52540">
    <property type="entry name" value="P-loop containing nucleoside triphosphate hydrolases"/>
    <property type="match status" value="1"/>
</dbReference>
<dbReference type="Pfam" id="PF25053">
    <property type="entry name" value="DUF7791"/>
    <property type="match status" value="1"/>
</dbReference>
<evidence type="ECO:0008006" key="6">
    <source>
        <dbReference type="Google" id="ProtNLM"/>
    </source>
</evidence>
<evidence type="ECO:0000259" key="2">
    <source>
        <dbReference type="Pfam" id="PF24883"/>
    </source>
</evidence>
<keyword evidence="1" id="KW-0677">Repeat</keyword>
<proteinExistence type="predicted"/>
<evidence type="ECO:0000313" key="5">
    <source>
        <dbReference type="Proteomes" id="UP001232148"/>
    </source>
</evidence>
<dbReference type="Gene3D" id="3.40.50.300">
    <property type="entry name" value="P-loop containing nucleotide triphosphate hydrolases"/>
    <property type="match status" value="1"/>
</dbReference>
<keyword evidence="5" id="KW-1185">Reference proteome</keyword>
<feature type="domain" description="DUF7791" evidence="3">
    <location>
        <begin position="549"/>
        <end position="725"/>
    </location>
</feature>
<dbReference type="SUPFAM" id="SSF48403">
    <property type="entry name" value="Ankyrin repeat"/>
    <property type="match status" value="1"/>
</dbReference>
<dbReference type="PANTHER" id="PTHR10039">
    <property type="entry name" value="AMELOGENIN"/>
    <property type="match status" value="1"/>
</dbReference>